<reference evidence="1 2" key="1">
    <citation type="submission" date="2016-10" db="EMBL/GenBank/DDBJ databases">
        <authorList>
            <person name="de Groot N.N."/>
        </authorList>
    </citation>
    <scope>NUCLEOTIDE SEQUENCE [LARGE SCALE GENOMIC DNA]</scope>
    <source>
        <strain evidence="1 2">ASO4-2</strain>
    </source>
</reference>
<accession>A0A1G6EKP8</accession>
<dbReference type="CDD" id="cd03801">
    <property type="entry name" value="GT4_PimA-like"/>
    <property type="match status" value="1"/>
</dbReference>
<dbReference type="OrthoDB" id="9807209at2"/>
<protein>
    <submittedName>
        <fullName evidence="1">Glycosyl transferases group 1</fullName>
    </submittedName>
</protein>
<evidence type="ECO:0000313" key="2">
    <source>
        <dbReference type="Proteomes" id="UP000198771"/>
    </source>
</evidence>
<sequence>MATILVLNHQAPFPVRCGNTLRVYNLCNVLSTSHSLVACFSGENSDGSVPLSPTAGDVFRKSLVLPRMNGKASWKRFLRPLEGHLVKRFNPSFWKQIRNELMRVIDGEKADAVLVTSLKMAEFVAGMNLNNTRTVLDICDSRTLTLEREYAADQQMNYWERMHRRLYLARARRDERNVTEKFDAVTAVSPVDLARLKALNRQHGKLHLVPNGVRLPAQVPCPEQKRAVIFWGALDFPPNSTAVRYFLEEAWPMLRQKAVRWYVVGKNAPDWLLQAAKKDDALILTGFLEDLHAFAATVPVMINPMRMGSGLKNKVLEAFSMERAVVSTDMGMEAIQAEAGTHYVRANTGVEFVENILRLLDNPQRCRDLGLASRSMVAREYTWEKAASRLEPLLIGEPK</sequence>
<dbReference type="SUPFAM" id="SSF53756">
    <property type="entry name" value="UDP-Glycosyltransferase/glycogen phosphorylase"/>
    <property type="match status" value="1"/>
</dbReference>
<dbReference type="RefSeq" id="WP_092123378.1">
    <property type="nucleotide sequence ID" value="NZ_FMXO01000019.1"/>
</dbReference>
<dbReference type="EMBL" id="FMXO01000019">
    <property type="protein sequence ID" value="SDB58051.1"/>
    <property type="molecule type" value="Genomic_DNA"/>
</dbReference>
<evidence type="ECO:0000313" key="1">
    <source>
        <dbReference type="EMBL" id="SDB58051.1"/>
    </source>
</evidence>
<proteinExistence type="predicted"/>
<dbReference type="STRING" id="617002.SAMN05660653_02927"/>
<gene>
    <name evidence="1" type="ORF">SAMN05660653_02927</name>
</gene>
<dbReference type="Gene3D" id="3.40.50.2000">
    <property type="entry name" value="Glycogen Phosphorylase B"/>
    <property type="match status" value="2"/>
</dbReference>
<dbReference type="PANTHER" id="PTHR12526:SF600">
    <property type="entry name" value="GLYCOSYL TRANSFERASE GROUP 1"/>
    <property type="match status" value="1"/>
</dbReference>
<keyword evidence="2" id="KW-1185">Reference proteome</keyword>
<dbReference type="Pfam" id="PF13692">
    <property type="entry name" value="Glyco_trans_1_4"/>
    <property type="match status" value="1"/>
</dbReference>
<keyword evidence="1" id="KW-0808">Transferase</keyword>
<name>A0A1G6EKP8_9BACT</name>
<dbReference type="Proteomes" id="UP000198771">
    <property type="component" value="Unassembled WGS sequence"/>
</dbReference>
<dbReference type="GO" id="GO:0016757">
    <property type="term" value="F:glycosyltransferase activity"/>
    <property type="evidence" value="ECO:0007669"/>
    <property type="project" value="TreeGrafter"/>
</dbReference>
<organism evidence="1 2">
    <name type="scientific">Desulfonatronum thiosulfatophilum</name>
    <dbReference type="NCBI Taxonomy" id="617002"/>
    <lineage>
        <taxon>Bacteria</taxon>
        <taxon>Pseudomonadati</taxon>
        <taxon>Thermodesulfobacteriota</taxon>
        <taxon>Desulfovibrionia</taxon>
        <taxon>Desulfovibrionales</taxon>
        <taxon>Desulfonatronaceae</taxon>
        <taxon>Desulfonatronum</taxon>
    </lineage>
</organism>
<dbReference type="AlphaFoldDB" id="A0A1G6EKP8"/>
<dbReference type="PANTHER" id="PTHR12526">
    <property type="entry name" value="GLYCOSYLTRANSFERASE"/>
    <property type="match status" value="1"/>
</dbReference>